<dbReference type="AlphaFoldDB" id="A0A0F9U921"/>
<dbReference type="Gene3D" id="4.10.410.40">
    <property type="match status" value="1"/>
</dbReference>
<evidence type="ECO:0000313" key="1">
    <source>
        <dbReference type="EMBL" id="KKN89730.1"/>
    </source>
</evidence>
<gene>
    <name evidence="1" type="ORF">LCGC14_0235760</name>
</gene>
<accession>A0A0F9U921</accession>
<comment type="caution">
    <text evidence="1">The sequence shown here is derived from an EMBL/GenBank/DDBJ whole genome shotgun (WGS) entry which is preliminary data.</text>
</comment>
<proteinExistence type="predicted"/>
<organism evidence="1">
    <name type="scientific">marine sediment metagenome</name>
    <dbReference type="NCBI Taxonomy" id="412755"/>
    <lineage>
        <taxon>unclassified sequences</taxon>
        <taxon>metagenomes</taxon>
        <taxon>ecological metagenomes</taxon>
    </lineage>
</organism>
<dbReference type="Pfam" id="PF06199">
    <property type="entry name" value="Phage_tail_2"/>
    <property type="match status" value="1"/>
</dbReference>
<dbReference type="EMBL" id="LAZR01000116">
    <property type="protein sequence ID" value="KKN89730.1"/>
    <property type="molecule type" value="Genomic_DNA"/>
</dbReference>
<dbReference type="InterPro" id="IPR011855">
    <property type="entry name" value="Phgtail_TP901_1"/>
</dbReference>
<sequence>MAAVTGYLGAFKIASDVTTPISNENLGTGNDSATVFYLDNTMPDWDNVIIRQSDTVLNTTMVRNVDYEISPRGVVTFTVAVSDSRRVQGDYSYFAAHTTLGGFTNWTVDLTCDVLDSTEFDSSGWRTFKAGLKGWTGTAEGYWLEGEEDLISLYMDTDEKVVLQFYFNDTTSDYLTGWGYISGLSASVPVGELVTKTLTFQGDDLVSFETTTGAGA</sequence>
<name>A0A0F9U921_9ZZZZ</name>
<reference evidence="1" key="1">
    <citation type="journal article" date="2015" name="Nature">
        <title>Complex archaea that bridge the gap between prokaryotes and eukaryotes.</title>
        <authorList>
            <person name="Spang A."/>
            <person name="Saw J.H."/>
            <person name="Jorgensen S.L."/>
            <person name="Zaremba-Niedzwiedzka K."/>
            <person name="Martijn J."/>
            <person name="Lind A.E."/>
            <person name="van Eijk R."/>
            <person name="Schleper C."/>
            <person name="Guy L."/>
            <person name="Ettema T.J."/>
        </authorList>
    </citation>
    <scope>NUCLEOTIDE SEQUENCE</scope>
</reference>
<protein>
    <submittedName>
        <fullName evidence="1">Uncharacterized protein</fullName>
    </submittedName>
</protein>